<dbReference type="EMBL" id="JAUEPS010000009">
    <property type="protein sequence ID" value="KAK0462335.1"/>
    <property type="molecule type" value="Genomic_DNA"/>
</dbReference>
<comment type="caution">
    <text evidence="1">The sequence shown here is derived from an EMBL/GenBank/DDBJ whole genome shotgun (WGS) entry which is preliminary data.</text>
</comment>
<proteinExistence type="predicted"/>
<evidence type="ECO:0000313" key="1">
    <source>
        <dbReference type="EMBL" id="KAK0462335.1"/>
    </source>
</evidence>
<name>A0AA39NB21_ARMTA</name>
<sequence>MISSYDSQLQSLESEEADLQGLHHDLKCRIMFLSRQMGTLRQERQRISEAISERRKILSPVRRLPSEILHHIFLDTIDFPVQYSQSKSNNAHWDFHPTQSSLWLIASVSKRWRNVALSSPKLWSFVNISFTQLTFDDLNYVQQLGLQLHRALKHPLSISLCEIDPPSCDEIPPQLIAILFSFASSIHELHLYLPSATLSDLTRLRLSLPALESLVVFCTDGIDLPDFGPLRPFSFVPKLRSVQAVDIIDFVSSFELPWHLVKEYRSDHAFLPYYPSRYIGPRAHEHLAVLRSLEQVEECVLRLGDASESDEFGDSAFPLVCSQLKSLELSSWNIDANEDHSVFQQVADRLTLPVLSVLKVSCAEKGNEETEAVFTSICHLLLRSHSPITVFHFNHCRALSGDLLQLFRSAHTLEDVRLLRTNSDFVGAEIIQELIVDHSSSKDLVLPRLHTLYISGTRASRKDLIRMVKSRWGSGEQAQGVERLLTLKLYGRYIKADCLQQEISSHLKMCMAGGFSLEIVPYMPK</sequence>
<dbReference type="SUPFAM" id="SSF52047">
    <property type="entry name" value="RNI-like"/>
    <property type="match status" value="1"/>
</dbReference>
<dbReference type="AlphaFoldDB" id="A0AA39NB21"/>
<gene>
    <name evidence="1" type="ORF">EV420DRAFT_1524030</name>
</gene>
<dbReference type="GeneID" id="85355878"/>
<dbReference type="Gene3D" id="3.80.10.10">
    <property type="entry name" value="Ribonuclease Inhibitor"/>
    <property type="match status" value="1"/>
</dbReference>
<protein>
    <recommendedName>
        <fullName evidence="3">F-box domain-containing protein</fullName>
    </recommendedName>
</protein>
<dbReference type="InterPro" id="IPR032675">
    <property type="entry name" value="LRR_dom_sf"/>
</dbReference>
<evidence type="ECO:0008006" key="3">
    <source>
        <dbReference type="Google" id="ProtNLM"/>
    </source>
</evidence>
<accession>A0AA39NB21</accession>
<organism evidence="1 2">
    <name type="scientific">Armillaria tabescens</name>
    <name type="common">Ringless honey mushroom</name>
    <name type="synonym">Agaricus tabescens</name>
    <dbReference type="NCBI Taxonomy" id="1929756"/>
    <lineage>
        <taxon>Eukaryota</taxon>
        <taxon>Fungi</taxon>
        <taxon>Dikarya</taxon>
        <taxon>Basidiomycota</taxon>
        <taxon>Agaricomycotina</taxon>
        <taxon>Agaricomycetes</taxon>
        <taxon>Agaricomycetidae</taxon>
        <taxon>Agaricales</taxon>
        <taxon>Marasmiineae</taxon>
        <taxon>Physalacriaceae</taxon>
        <taxon>Desarmillaria</taxon>
    </lineage>
</organism>
<dbReference type="Gene3D" id="1.20.1280.50">
    <property type="match status" value="1"/>
</dbReference>
<evidence type="ECO:0000313" key="2">
    <source>
        <dbReference type="Proteomes" id="UP001175211"/>
    </source>
</evidence>
<dbReference type="RefSeq" id="XP_060333947.1">
    <property type="nucleotide sequence ID" value="XM_060472330.1"/>
</dbReference>
<dbReference type="Proteomes" id="UP001175211">
    <property type="component" value="Unassembled WGS sequence"/>
</dbReference>
<keyword evidence="2" id="KW-1185">Reference proteome</keyword>
<reference evidence="1" key="1">
    <citation type="submission" date="2023-06" db="EMBL/GenBank/DDBJ databases">
        <authorList>
            <consortium name="Lawrence Berkeley National Laboratory"/>
            <person name="Ahrendt S."/>
            <person name="Sahu N."/>
            <person name="Indic B."/>
            <person name="Wong-Bajracharya J."/>
            <person name="Merenyi Z."/>
            <person name="Ke H.-M."/>
            <person name="Monk M."/>
            <person name="Kocsube S."/>
            <person name="Drula E."/>
            <person name="Lipzen A."/>
            <person name="Balint B."/>
            <person name="Henrissat B."/>
            <person name="Andreopoulos B."/>
            <person name="Martin F.M."/>
            <person name="Harder C.B."/>
            <person name="Rigling D."/>
            <person name="Ford K.L."/>
            <person name="Foster G.D."/>
            <person name="Pangilinan J."/>
            <person name="Papanicolaou A."/>
            <person name="Barry K."/>
            <person name="LaButti K."/>
            <person name="Viragh M."/>
            <person name="Koriabine M."/>
            <person name="Yan M."/>
            <person name="Riley R."/>
            <person name="Champramary S."/>
            <person name="Plett K.L."/>
            <person name="Tsai I.J."/>
            <person name="Slot J."/>
            <person name="Sipos G."/>
            <person name="Plett J."/>
            <person name="Nagy L.G."/>
            <person name="Grigoriev I.V."/>
        </authorList>
    </citation>
    <scope>NUCLEOTIDE SEQUENCE</scope>
    <source>
        <strain evidence="1">CCBAS 213</strain>
    </source>
</reference>